<keyword evidence="2" id="KW-1185">Reference proteome</keyword>
<dbReference type="AlphaFoldDB" id="A0A842HUM0"/>
<proteinExistence type="predicted"/>
<accession>A0A842HUM0</accession>
<reference evidence="1 2" key="1">
    <citation type="submission" date="2020-08" db="EMBL/GenBank/DDBJ databases">
        <title>Draft genome sequence of Parasphingopyxis sp. GrpM-11.</title>
        <authorList>
            <person name="Oh J."/>
            <person name="Roh D.-H."/>
        </authorList>
    </citation>
    <scope>NUCLEOTIDE SEQUENCE [LARGE SCALE GENOMIC DNA]</scope>
    <source>
        <strain evidence="1 2">GrpM-11</strain>
    </source>
</reference>
<evidence type="ECO:0000313" key="2">
    <source>
        <dbReference type="Proteomes" id="UP000564378"/>
    </source>
</evidence>
<dbReference type="Pfam" id="PF03567">
    <property type="entry name" value="Sulfotransfer_2"/>
    <property type="match status" value="1"/>
</dbReference>
<dbReference type="InterPro" id="IPR027417">
    <property type="entry name" value="P-loop_NTPase"/>
</dbReference>
<dbReference type="Proteomes" id="UP000564378">
    <property type="component" value="Unassembled WGS sequence"/>
</dbReference>
<organism evidence="1 2">
    <name type="scientific">Parasphingopyxis marina</name>
    <dbReference type="NCBI Taxonomy" id="2761622"/>
    <lineage>
        <taxon>Bacteria</taxon>
        <taxon>Pseudomonadati</taxon>
        <taxon>Pseudomonadota</taxon>
        <taxon>Alphaproteobacteria</taxon>
        <taxon>Sphingomonadales</taxon>
        <taxon>Sphingomonadaceae</taxon>
        <taxon>Parasphingopyxis</taxon>
    </lineage>
</organism>
<name>A0A842HUM0_9SPHN</name>
<evidence type="ECO:0000313" key="1">
    <source>
        <dbReference type="EMBL" id="MBC2776702.1"/>
    </source>
</evidence>
<protein>
    <submittedName>
        <fullName evidence="1">Sulfotransferase family 2 domain-containing protein</fullName>
    </submittedName>
</protein>
<sequence length="210" mass="24404">MPYSFESKKIVVFTSRKVASASLRNMIYEVEGEDADFVEWVNSRPPEKRLVSSRFEPAGWEDYRKIALVRNPVDRFVSLYKHRVAKKTSFLRKIDPDRRKARNILAEAGLPIGPDLDTFCRELKRYCAISSDIRIHILPQKHFLGPSLDWYDDVVKLEDIDFIAQLIGHDMPHTHKTHSEQIRITPESRAIIENNCKEDIAFLAKYYPAA</sequence>
<dbReference type="EMBL" id="JACJVJ010000001">
    <property type="protein sequence ID" value="MBC2776702.1"/>
    <property type="molecule type" value="Genomic_DNA"/>
</dbReference>
<gene>
    <name evidence="1" type="ORF">H6P80_03620</name>
</gene>
<keyword evidence="1" id="KW-0808">Transferase</keyword>
<dbReference type="GO" id="GO:0016020">
    <property type="term" value="C:membrane"/>
    <property type="evidence" value="ECO:0007669"/>
    <property type="project" value="InterPro"/>
</dbReference>
<dbReference type="InterPro" id="IPR005331">
    <property type="entry name" value="Sulfotransferase"/>
</dbReference>
<dbReference type="Gene3D" id="3.40.50.300">
    <property type="entry name" value="P-loop containing nucleotide triphosphate hydrolases"/>
    <property type="match status" value="1"/>
</dbReference>
<dbReference type="GO" id="GO:0008146">
    <property type="term" value="F:sulfotransferase activity"/>
    <property type="evidence" value="ECO:0007669"/>
    <property type="project" value="InterPro"/>
</dbReference>
<comment type="caution">
    <text evidence="1">The sequence shown here is derived from an EMBL/GenBank/DDBJ whole genome shotgun (WGS) entry which is preliminary data.</text>
</comment>
<dbReference type="SUPFAM" id="SSF52540">
    <property type="entry name" value="P-loop containing nucleoside triphosphate hydrolases"/>
    <property type="match status" value="1"/>
</dbReference>
<dbReference type="RefSeq" id="WP_185799963.1">
    <property type="nucleotide sequence ID" value="NZ_JACJVJ010000001.1"/>
</dbReference>